<gene>
    <name evidence="1" type="ORF">DWW10_00135</name>
</gene>
<reference evidence="1 2" key="1">
    <citation type="submission" date="2018-08" db="EMBL/GenBank/DDBJ databases">
        <title>A genome reference for cultivated species of the human gut microbiota.</title>
        <authorList>
            <person name="Zou Y."/>
            <person name="Xue W."/>
            <person name="Luo G."/>
        </authorList>
    </citation>
    <scope>NUCLEOTIDE SEQUENCE [LARGE SCALE GENOMIC DNA]</scope>
    <source>
        <strain evidence="1 2">AF14-32</strain>
    </source>
</reference>
<sequence length="79" mass="8638">MEKFLKIAFIAAFATIAGYNVYSVQGEKTISDLALNDVDALARGEIVDYGGYRLQTEGSCKVCRRDNTSTCNVHSQVPC</sequence>
<evidence type="ECO:0000313" key="2">
    <source>
        <dbReference type="Proteomes" id="UP000283850"/>
    </source>
</evidence>
<evidence type="ECO:0008006" key="3">
    <source>
        <dbReference type="Google" id="ProtNLM"/>
    </source>
</evidence>
<evidence type="ECO:0000313" key="1">
    <source>
        <dbReference type="EMBL" id="RGV58097.1"/>
    </source>
</evidence>
<dbReference type="AlphaFoldDB" id="A0A412YKV5"/>
<dbReference type="EMBL" id="QRZF01000001">
    <property type="protein sequence ID" value="RGV58097.1"/>
    <property type="molecule type" value="Genomic_DNA"/>
</dbReference>
<accession>A0A412YKV5</accession>
<comment type="caution">
    <text evidence="1">The sequence shown here is derived from an EMBL/GenBank/DDBJ whole genome shotgun (WGS) entry which is preliminary data.</text>
</comment>
<organism evidence="1 2">
    <name type="scientific">Bacteroides intestinalis</name>
    <dbReference type="NCBI Taxonomy" id="329854"/>
    <lineage>
        <taxon>Bacteria</taxon>
        <taxon>Pseudomonadati</taxon>
        <taxon>Bacteroidota</taxon>
        <taxon>Bacteroidia</taxon>
        <taxon>Bacteroidales</taxon>
        <taxon>Bacteroidaceae</taxon>
        <taxon>Bacteroides</taxon>
    </lineage>
</organism>
<dbReference type="InterPro" id="IPR025905">
    <property type="entry name" value="NVEALA"/>
</dbReference>
<dbReference type="Pfam" id="PF14055">
    <property type="entry name" value="NVEALA"/>
    <property type="match status" value="1"/>
</dbReference>
<name>A0A412YKV5_9BACE</name>
<proteinExistence type="predicted"/>
<protein>
    <recommendedName>
        <fullName evidence="3">NVEALA protein</fullName>
    </recommendedName>
</protein>
<dbReference type="Proteomes" id="UP000283850">
    <property type="component" value="Unassembled WGS sequence"/>
</dbReference>
<dbReference type="RefSeq" id="WP_022394043.1">
    <property type="nucleotide sequence ID" value="NZ_QRZF01000001.1"/>
</dbReference>